<dbReference type="Proteomes" id="UP000035265">
    <property type="component" value="Unassembled WGS sequence"/>
</dbReference>
<evidence type="ECO:0000256" key="5">
    <source>
        <dbReference type="ARBA" id="ARBA00022989"/>
    </source>
</evidence>
<keyword evidence="4 8" id="KW-0812">Transmembrane</keyword>
<dbReference type="GO" id="GO:0035438">
    <property type="term" value="F:cyclic-di-GMP binding"/>
    <property type="evidence" value="ECO:0007669"/>
    <property type="project" value="InterPro"/>
</dbReference>
<dbReference type="InterPro" id="IPR050321">
    <property type="entry name" value="Glycosyltr_2/OpgH_subfam"/>
</dbReference>
<comment type="caution">
    <text evidence="9">The sequence shown here is derived from an EMBL/GenBank/DDBJ whole genome shotgun (WGS) entry which is preliminary data.</text>
</comment>
<dbReference type="GO" id="GO:0016760">
    <property type="term" value="F:cellulose synthase (UDP-forming) activity"/>
    <property type="evidence" value="ECO:0007669"/>
    <property type="project" value="InterPro"/>
</dbReference>
<accession>A0A0H2KLX2</accession>
<sequence>MRGSARRLVVIRVLVVLALLTGVNYVAWRWLDSVAWSAWWIAVPLVLAETYSLVDTALFGVTMWRLRERGEPPPAPGGVTVDVFVTTYDEPEELVLATARAAREIRYPHRTWILDDGARESMRATAREAGVGYLTRTESWAGKPRHAKAGNLNNALFQTDGELLLVLDADQVPDPAILDRTVGYFAEDESVAIVQTPQYFVNVDDADPLGSQAPLFYGPIQQGKDGWNAAFFCGSNAVLRREALMQLGVVGYVRGVTSGVRRALRTAGSVLARAARSPEASDPAVRSAIARLRAEADEARRAIAAGEPVADVTYRFQRRVDEASRDVVTGQVDTLRAELAAVEPELVSAGPLQVDDEIGRLVVDEEALDRLARRDLSPLVAVEAVRRLADAVDVGRSDEAQPVMPMATISVTEDMATAMRLHALGWRSVYHHEVLAHGLAPEDMPTMLQQRLRWAQGTVQVMLRENPLTLRGLRTGQRLMYLATMWSYLAGFAALAYLAAPMVYLCFGILPVQAFGTDFFVRFVPYFVLNQLLFVVVARGVRTWRGQQYSLALFPVWIRACWTAFANVVLGRPLGFVVTPKTRTGAHRPAWRTIWPQLTAMVLLVVSAVVGTVRLVAFDADLGATLVTLAWVAYDLAVLGVLVPAARYSGPRSPREPEPETMMTGRRTEDP</sequence>
<dbReference type="GO" id="GO:0012505">
    <property type="term" value="C:endomembrane system"/>
    <property type="evidence" value="ECO:0007669"/>
    <property type="project" value="UniProtKB-SubCell"/>
</dbReference>
<dbReference type="GO" id="GO:0006011">
    <property type="term" value="P:UDP-alpha-D-glucose metabolic process"/>
    <property type="evidence" value="ECO:0007669"/>
    <property type="project" value="InterPro"/>
</dbReference>
<dbReference type="CDD" id="cd06421">
    <property type="entry name" value="CESA_CelA_like"/>
    <property type="match status" value="1"/>
</dbReference>
<dbReference type="InterPro" id="IPR029044">
    <property type="entry name" value="Nucleotide-diphossugar_trans"/>
</dbReference>
<dbReference type="Gene3D" id="3.90.550.10">
    <property type="entry name" value="Spore Coat Polysaccharide Biosynthesis Protein SpsA, Chain A"/>
    <property type="match status" value="2"/>
</dbReference>
<dbReference type="RefSeq" id="WP_047233462.1">
    <property type="nucleotide sequence ID" value="NZ_JNBQ01000019.1"/>
</dbReference>
<evidence type="ECO:0000256" key="8">
    <source>
        <dbReference type="SAM" id="Phobius"/>
    </source>
</evidence>
<evidence type="ECO:0000256" key="1">
    <source>
        <dbReference type="ARBA" id="ARBA00004127"/>
    </source>
</evidence>
<proteinExistence type="predicted"/>
<dbReference type="InterPro" id="IPR005150">
    <property type="entry name" value="Cellulose_synth"/>
</dbReference>
<dbReference type="PRINTS" id="PR01439">
    <property type="entry name" value="CELLSNTHASEA"/>
</dbReference>
<comment type="subcellular location">
    <subcellularLocation>
        <location evidence="1">Endomembrane system</location>
        <topology evidence="1">Multi-pass membrane protein</topology>
    </subcellularLocation>
</comment>
<dbReference type="PANTHER" id="PTHR43867">
    <property type="entry name" value="CELLULOSE SYNTHASE CATALYTIC SUBUNIT A [UDP-FORMING]"/>
    <property type="match status" value="1"/>
</dbReference>
<keyword evidence="3" id="KW-0808">Transferase</keyword>
<dbReference type="InterPro" id="IPR003919">
    <property type="entry name" value="Cell_synth_A"/>
</dbReference>
<evidence type="ECO:0000256" key="2">
    <source>
        <dbReference type="ARBA" id="ARBA00022676"/>
    </source>
</evidence>
<keyword evidence="2" id="KW-0328">Glycosyltransferase</keyword>
<feature type="transmembrane region" description="Helical" evidence="8">
    <location>
        <begin position="624"/>
        <end position="646"/>
    </location>
</feature>
<feature type="region of interest" description="Disordered" evidence="7">
    <location>
        <begin position="649"/>
        <end position="671"/>
    </location>
</feature>
<dbReference type="Pfam" id="PF03552">
    <property type="entry name" value="Cellulose_synt"/>
    <property type="match status" value="1"/>
</dbReference>
<evidence type="ECO:0000256" key="6">
    <source>
        <dbReference type="ARBA" id="ARBA00023136"/>
    </source>
</evidence>
<feature type="transmembrane region" description="Helical" evidence="8">
    <location>
        <begin position="594"/>
        <end position="617"/>
    </location>
</feature>
<keyword evidence="5 8" id="KW-1133">Transmembrane helix</keyword>
<dbReference type="EMBL" id="JNBQ01000019">
    <property type="protein sequence ID" value="KLN34168.1"/>
    <property type="molecule type" value="Genomic_DNA"/>
</dbReference>
<name>A0A0H2KLX2_9MICO</name>
<keyword evidence="10" id="KW-1185">Reference proteome</keyword>
<organism evidence="9 10">
    <name type="scientific">Cellulosimicrobium funkei</name>
    <dbReference type="NCBI Taxonomy" id="264251"/>
    <lineage>
        <taxon>Bacteria</taxon>
        <taxon>Bacillati</taxon>
        <taxon>Actinomycetota</taxon>
        <taxon>Actinomycetes</taxon>
        <taxon>Micrococcales</taxon>
        <taxon>Promicromonosporaceae</taxon>
        <taxon>Cellulosimicrobium</taxon>
    </lineage>
</organism>
<dbReference type="SUPFAM" id="SSF53448">
    <property type="entry name" value="Nucleotide-diphospho-sugar transferases"/>
    <property type="match status" value="2"/>
</dbReference>
<evidence type="ECO:0000256" key="3">
    <source>
        <dbReference type="ARBA" id="ARBA00022679"/>
    </source>
</evidence>
<feature type="transmembrane region" description="Helical" evidence="8">
    <location>
        <begin position="550"/>
        <end position="574"/>
    </location>
</feature>
<dbReference type="STRING" id="264251.FB00_13950"/>
<dbReference type="GO" id="GO:0030244">
    <property type="term" value="P:cellulose biosynthetic process"/>
    <property type="evidence" value="ECO:0007669"/>
    <property type="project" value="InterPro"/>
</dbReference>
<protein>
    <submittedName>
        <fullName evidence="9">Cellulose synthase</fullName>
    </submittedName>
</protein>
<keyword evidence="6 8" id="KW-0472">Membrane</keyword>
<evidence type="ECO:0000313" key="10">
    <source>
        <dbReference type="Proteomes" id="UP000035265"/>
    </source>
</evidence>
<dbReference type="PATRIC" id="fig|264251.5.peg.2844"/>
<dbReference type="AlphaFoldDB" id="A0A0H2KLX2"/>
<feature type="transmembrane region" description="Helical" evidence="8">
    <location>
        <begin position="519"/>
        <end position="538"/>
    </location>
</feature>
<dbReference type="PANTHER" id="PTHR43867:SF2">
    <property type="entry name" value="CELLULOSE SYNTHASE CATALYTIC SUBUNIT A [UDP-FORMING]"/>
    <property type="match status" value="1"/>
</dbReference>
<feature type="transmembrane region" description="Helical" evidence="8">
    <location>
        <begin position="9"/>
        <end position="31"/>
    </location>
</feature>
<evidence type="ECO:0000256" key="4">
    <source>
        <dbReference type="ARBA" id="ARBA00022692"/>
    </source>
</evidence>
<evidence type="ECO:0000256" key="7">
    <source>
        <dbReference type="SAM" id="MobiDB-lite"/>
    </source>
</evidence>
<dbReference type="GO" id="GO:0005886">
    <property type="term" value="C:plasma membrane"/>
    <property type="evidence" value="ECO:0007669"/>
    <property type="project" value="TreeGrafter"/>
</dbReference>
<evidence type="ECO:0000313" key="9">
    <source>
        <dbReference type="EMBL" id="KLN34168.1"/>
    </source>
</evidence>
<gene>
    <name evidence="9" type="ORF">FB00_13950</name>
</gene>
<reference evidence="9 10" key="1">
    <citation type="submission" date="2014-05" db="EMBL/GenBank/DDBJ databases">
        <title>Cellulosimicrobium funkei U11 genome.</title>
        <authorList>
            <person name="Hu C."/>
            <person name="Gong Y."/>
            <person name="Wan W."/>
            <person name="Jiang M."/>
        </authorList>
    </citation>
    <scope>NUCLEOTIDE SEQUENCE [LARGE SCALE GENOMIC DNA]</scope>
    <source>
        <strain evidence="9 10">U11</strain>
    </source>
</reference>